<keyword evidence="7" id="KW-0808">Transferase</keyword>
<evidence type="ECO:0000256" key="6">
    <source>
        <dbReference type="ARBA" id="ARBA00022603"/>
    </source>
</evidence>
<dbReference type="EC" id="2.1.1.77" evidence="3"/>
<keyword evidence="5" id="KW-0963">Cytoplasm</keyword>
<dbReference type="InterPro" id="IPR029063">
    <property type="entry name" value="SAM-dependent_MTases_sf"/>
</dbReference>
<comment type="caution">
    <text evidence="13">The sequence shown here is derived from an EMBL/GenBank/DDBJ whole genome shotgun (WGS) entry which is preliminary data.</text>
</comment>
<dbReference type="InterPro" id="IPR015797">
    <property type="entry name" value="NUDIX_hydrolase-like_dom_sf"/>
</dbReference>
<dbReference type="Pfam" id="PF01135">
    <property type="entry name" value="PCMT"/>
    <property type="match status" value="1"/>
</dbReference>
<keyword evidence="14" id="KW-1185">Reference proteome</keyword>
<evidence type="ECO:0000313" key="14">
    <source>
        <dbReference type="Proteomes" id="UP001500668"/>
    </source>
</evidence>
<dbReference type="PANTHER" id="PTHR11579:SF0">
    <property type="entry name" value="PROTEIN-L-ISOASPARTATE(D-ASPARTATE) O-METHYLTRANSFERASE"/>
    <property type="match status" value="1"/>
</dbReference>
<evidence type="ECO:0000256" key="1">
    <source>
        <dbReference type="ARBA" id="ARBA00004496"/>
    </source>
</evidence>
<keyword evidence="8" id="KW-0949">S-adenosyl-L-methionine</keyword>
<dbReference type="Proteomes" id="UP001500668">
    <property type="component" value="Unassembled WGS sequence"/>
</dbReference>
<evidence type="ECO:0000256" key="5">
    <source>
        <dbReference type="ARBA" id="ARBA00022490"/>
    </source>
</evidence>
<feature type="region of interest" description="Disordered" evidence="12">
    <location>
        <begin position="322"/>
        <end position="345"/>
    </location>
</feature>
<evidence type="ECO:0000313" key="13">
    <source>
        <dbReference type="EMBL" id="GAA0612324.1"/>
    </source>
</evidence>
<comment type="subcellular location">
    <subcellularLocation>
        <location evidence="1">Cytoplasm</location>
    </subcellularLocation>
</comment>
<evidence type="ECO:0000256" key="7">
    <source>
        <dbReference type="ARBA" id="ARBA00022679"/>
    </source>
</evidence>
<dbReference type="RefSeq" id="WP_344076395.1">
    <property type="nucleotide sequence ID" value="NZ_BAAACA010000034.1"/>
</dbReference>
<organism evidence="13 14">
    <name type="scientific">Streptomyces crystallinus</name>
    <dbReference type="NCBI Taxonomy" id="68191"/>
    <lineage>
        <taxon>Bacteria</taxon>
        <taxon>Bacillati</taxon>
        <taxon>Actinomycetota</taxon>
        <taxon>Actinomycetes</taxon>
        <taxon>Kitasatosporales</taxon>
        <taxon>Streptomycetaceae</taxon>
        <taxon>Streptomyces</taxon>
    </lineage>
</organism>
<dbReference type="Gene3D" id="3.40.50.150">
    <property type="entry name" value="Vaccinia Virus protein VP39"/>
    <property type="match status" value="1"/>
</dbReference>
<proteinExistence type="inferred from homology"/>
<dbReference type="SUPFAM" id="SSF55811">
    <property type="entry name" value="Nudix"/>
    <property type="match status" value="1"/>
</dbReference>
<evidence type="ECO:0000256" key="9">
    <source>
        <dbReference type="ARBA" id="ARBA00030757"/>
    </source>
</evidence>
<dbReference type="EMBL" id="BAAACA010000034">
    <property type="protein sequence ID" value="GAA0612324.1"/>
    <property type="molecule type" value="Genomic_DNA"/>
</dbReference>
<evidence type="ECO:0000256" key="11">
    <source>
        <dbReference type="ARBA" id="ARBA00031350"/>
    </source>
</evidence>
<protein>
    <recommendedName>
        <fullName evidence="4">Protein-L-isoaspartate O-methyltransferase</fullName>
        <ecNumber evidence="3">2.1.1.77</ecNumber>
    </recommendedName>
    <alternativeName>
        <fullName evidence="11">L-isoaspartyl protein carboxyl methyltransferase</fullName>
    </alternativeName>
    <alternativeName>
        <fullName evidence="9">Protein L-isoaspartyl methyltransferase</fullName>
    </alternativeName>
    <alternativeName>
        <fullName evidence="10">Protein-beta-aspartate methyltransferase</fullName>
    </alternativeName>
</protein>
<dbReference type="PANTHER" id="PTHR11579">
    <property type="entry name" value="PROTEIN-L-ISOASPARTATE O-METHYLTRANSFERASE"/>
    <property type="match status" value="1"/>
</dbReference>
<accession>A0ABP3RKH3</accession>
<evidence type="ECO:0000256" key="3">
    <source>
        <dbReference type="ARBA" id="ARBA00011890"/>
    </source>
</evidence>
<evidence type="ECO:0000256" key="10">
    <source>
        <dbReference type="ARBA" id="ARBA00031323"/>
    </source>
</evidence>
<name>A0ABP3RKH3_9ACTN</name>
<evidence type="ECO:0000256" key="4">
    <source>
        <dbReference type="ARBA" id="ARBA00013346"/>
    </source>
</evidence>
<dbReference type="Gene3D" id="3.90.79.10">
    <property type="entry name" value="Nucleoside Triphosphate Pyrophosphohydrolase"/>
    <property type="match status" value="1"/>
</dbReference>
<evidence type="ECO:0000256" key="2">
    <source>
        <dbReference type="ARBA" id="ARBA00005369"/>
    </source>
</evidence>
<reference evidence="14" key="1">
    <citation type="journal article" date="2019" name="Int. J. Syst. Evol. Microbiol.">
        <title>The Global Catalogue of Microorganisms (GCM) 10K type strain sequencing project: providing services to taxonomists for standard genome sequencing and annotation.</title>
        <authorList>
            <consortium name="The Broad Institute Genomics Platform"/>
            <consortium name="The Broad Institute Genome Sequencing Center for Infectious Disease"/>
            <person name="Wu L."/>
            <person name="Ma J."/>
        </authorList>
    </citation>
    <scope>NUCLEOTIDE SEQUENCE [LARGE SCALE GENOMIC DNA]</scope>
    <source>
        <strain evidence="14">JCM 5067</strain>
    </source>
</reference>
<keyword evidence="6" id="KW-0489">Methyltransferase</keyword>
<dbReference type="SUPFAM" id="SSF53335">
    <property type="entry name" value="S-adenosyl-L-methionine-dependent methyltransferases"/>
    <property type="match status" value="1"/>
</dbReference>
<gene>
    <name evidence="13" type="ORF">GCM10010394_47680</name>
</gene>
<evidence type="ECO:0000256" key="12">
    <source>
        <dbReference type="SAM" id="MobiDB-lite"/>
    </source>
</evidence>
<evidence type="ECO:0000256" key="8">
    <source>
        <dbReference type="ARBA" id="ARBA00022691"/>
    </source>
</evidence>
<comment type="similarity">
    <text evidence="2">Belongs to the methyltransferase superfamily. L-isoaspartyl/D-aspartyl protein methyltransferase family.</text>
</comment>
<sequence>MRELAEETGLVADPADAHVVTMLIDDSHGVPRLTAVVRITAWTGTLANPEPDKFDRWEFFDLHALACVGDVFAPAALALDAVWPGILPVLPPATSCPIAADQPPVPGEPAEAARLRASMTQMVIDGGWAPSAPVQEALRTVPRHRFTPEANLETAYDGGDRVVVTRRHEAGTAISSVSAVWPQADMIEHLSLKPGAVVFEAGSGGYKAELLAHVTGPDGRVVTADIDPWVVRRTRAFTTDAGSGRVTPTETDATFGAPAGLVPRGGFDASVITYNCWDITPAWREQLTEGGRLALPLEMGGYTRAVTFERHGEVLYAATSPTAVSSAPKGNRPAPSRCSPSSTVG</sequence>
<dbReference type="InterPro" id="IPR000682">
    <property type="entry name" value="PCMT"/>
</dbReference>